<dbReference type="Proteomes" id="UP000244912">
    <property type="component" value="Unassembled WGS sequence"/>
</dbReference>
<organism evidence="2 3">
    <name type="scientific">Palleronia abyssalis</name>
    <dbReference type="NCBI Taxonomy" id="1501240"/>
    <lineage>
        <taxon>Bacteria</taxon>
        <taxon>Pseudomonadati</taxon>
        <taxon>Pseudomonadota</taxon>
        <taxon>Alphaproteobacteria</taxon>
        <taxon>Rhodobacterales</taxon>
        <taxon>Roseobacteraceae</taxon>
        <taxon>Palleronia</taxon>
    </lineage>
</organism>
<evidence type="ECO:0000313" key="3">
    <source>
        <dbReference type="Proteomes" id="UP000244912"/>
    </source>
</evidence>
<feature type="chain" id="PRO_5015357588" description="DUF1223 domain-containing protein" evidence="1">
    <location>
        <begin position="20"/>
        <end position="231"/>
    </location>
</feature>
<proteinExistence type="predicted"/>
<dbReference type="PANTHER" id="PTHR36057:SF1">
    <property type="entry name" value="LIPOPROTEIN LIPID ATTACHMENT SITE-LIKE PROTEIN, PUTATIVE (DUF1223)-RELATED"/>
    <property type="match status" value="1"/>
</dbReference>
<reference evidence="2 3" key="1">
    <citation type="submission" date="2018-03" db="EMBL/GenBank/DDBJ databases">
        <authorList>
            <person name="Keele B.F."/>
        </authorList>
    </citation>
    <scope>NUCLEOTIDE SEQUENCE [LARGE SCALE GENOMIC DNA]</scope>
    <source>
        <strain evidence="2 3">CECT 8504</strain>
    </source>
</reference>
<keyword evidence="3" id="KW-1185">Reference proteome</keyword>
<feature type="signal peptide" evidence="1">
    <location>
        <begin position="1"/>
        <end position="19"/>
    </location>
</feature>
<keyword evidence="1" id="KW-0732">Signal</keyword>
<gene>
    <name evidence="2" type="ORF">PAA8504_01558</name>
</gene>
<dbReference type="AlphaFoldDB" id="A0A2R8BUD6"/>
<name>A0A2R8BUD6_9RHOB</name>
<dbReference type="RefSeq" id="WP_245897560.1">
    <property type="nucleotide sequence ID" value="NZ_ONZF01000003.1"/>
</dbReference>
<protein>
    <recommendedName>
        <fullName evidence="4">DUF1223 domain-containing protein</fullName>
    </recommendedName>
</protein>
<dbReference type="SUPFAM" id="SSF52833">
    <property type="entry name" value="Thioredoxin-like"/>
    <property type="match status" value="1"/>
</dbReference>
<dbReference type="InterPro" id="IPR010634">
    <property type="entry name" value="DUF1223"/>
</dbReference>
<evidence type="ECO:0000313" key="2">
    <source>
        <dbReference type="EMBL" id="SPJ23743.1"/>
    </source>
</evidence>
<sequence length="231" mass="24827">MLRRLLCALALAAWGPAVATAEDQPVVVELFTSQGCSSCPPADRFLHEMSDHPDVLALALHVDYWDYIGWKDSFADPRFTKRQKAYAHAGGEKMIYTPQVIVGGEARTVGSRVAQVADAIMAEKGDPQPARVAVSRDGGTLSIRVQMAEGAAARPMLVQLVSFTPHERVAIHDGENAGRVMDYANIVRDWQVLGEWDGTGTWTGEAAVNGPAAVIVQAPGPGEILGARRVE</sequence>
<evidence type="ECO:0008006" key="4">
    <source>
        <dbReference type="Google" id="ProtNLM"/>
    </source>
</evidence>
<dbReference type="InterPro" id="IPR036249">
    <property type="entry name" value="Thioredoxin-like_sf"/>
</dbReference>
<dbReference type="Pfam" id="PF06764">
    <property type="entry name" value="DUF1223"/>
    <property type="match status" value="1"/>
</dbReference>
<dbReference type="PANTHER" id="PTHR36057">
    <property type="match status" value="1"/>
</dbReference>
<dbReference type="EMBL" id="ONZF01000003">
    <property type="protein sequence ID" value="SPJ23743.1"/>
    <property type="molecule type" value="Genomic_DNA"/>
</dbReference>
<accession>A0A2R8BUD6</accession>
<evidence type="ECO:0000256" key="1">
    <source>
        <dbReference type="SAM" id="SignalP"/>
    </source>
</evidence>